<keyword evidence="7 8" id="KW-0012">Acyltransferase</keyword>
<comment type="similarity">
    <text evidence="2 8">Belongs to the DHHC palmitoyltransferase family.</text>
</comment>
<evidence type="ECO:0000256" key="2">
    <source>
        <dbReference type="ARBA" id="ARBA00008574"/>
    </source>
</evidence>
<dbReference type="EC" id="2.3.1.225" evidence="8"/>
<comment type="catalytic activity">
    <reaction evidence="8">
        <text>L-cysteinyl-[protein] + hexadecanoyl-CoA = S-hexadecanoyl-L-cysteinyl-[protein] + CoA</text>
        <dbReference type="Rhea" id="RHEA:36683"/>
        <dbReference type="Rhea" id="RHEA-COMP:10131"/>
        <dbReference type="Rhea" id="RHEA-COMP:11032"/>
        <dbReference type="ChEBI" id="CHEBI:29950"/>
        <dbReference type="ChEBI" id="CHEBI:57287"/>
        <dbReference type="ChEBI" id="CHEBI:57379"/>
        <dbReference type="ChEBI" id="CHEBI:74151"/>
        <dbReference type="EC" id="2.3.1.225"/>
    </reaction>
</comment>
<evidence type="ECO:0000256" key="4">
    <source>
        <dbReference type="ARBA" id="ARBA00022692"/>
    </source>
</evidence>
<evidence type="ECO:0000256" key="7">
    <source>
        <dbReference type="ARBA" id="ARBA00023315"/>
    </source>
</evidence>
<accession>A0A7S1X3V4</accession>
<dbReference type="PROSITE" id="PS50216">
    <property type="entry name" value="DHHC"/>
    <property type="match status" value="1"/>
</dbReference>
<reference evidence="10" key="1">
    <citation type="submission" date="2021-01" db="EMBL/GenBank/DDBJ databases">
        <authorList>
            <person name="Corre E."/>
            <person name="Pelletier E."/>
            <person name="Niang G."/>
            <person name="Scheremetjew M."/>
            <person name="Finn R."/>
            <person name="Kale V."/>
            <person name="Holt S."/>
            <person name="Cochrane G."/>
            <person name="Meng A."/>
            <person name="Brown T."/>
            <person name="Cohen L."/>
        </authorList>
    </citation>
    <scope>NUCLEOTIDE SEQUENCE</scope>
    <source>
        <strain evidence="10">PLY429</strain>
    </source>
</reference>
<evidence type="ECO:0000313" key="10">
    <source>
        <dbReference type="EMBL" id="CAD9208154.1"/>
    </source>
</evidence>
<keyword evidence="3 8" id="KW-0808">Transferase</keyword>
<evidence type="ECO:0000256" key="1">
    <source>
        <dbReference type="ARBA" id="ARBA00004141"/>
    </source>
</evidence>
<evidence type="ECO:0000256" key="8">
    <source>
        <dbReference type="RuleBase" id="RU079119"/>
    </source>
</evidence>
<dbReference type="GO" id="GO:0016020">
    <property type="term" value="C:membrane"/>
    <property type="evidence" value="ECO:0007669"/>
    <property type="project" value="UniProtKB-SubCell"/>
</dbReference>
<dbReference type="PANTHER" id="PTHR12246">
    <property type="entry name" value="PALMITOYLTRANSFERASE ZDHHC16"/>
    <property type="match status" value="1"/>
</dbReference>
<comment type="subcellular location">
    <subcellularLocation>
        <location evidence="1">Membrane</location>
        <topology evidence="1">Multi-pass membrane protein</topology>
    </subcellularLocation>
</comment>
<organism evidence="10">
    <name type="scientific">Tetraselmis chuii</name>
    <dbReference type="NCBI Taxonomy" id="63592"/>
    <lineage>
        <taxon>Eukaryota</taxon>
        <taxon>Viridiplantae</taxon>
        <taxon>Chlorophyta</taxon>
        <taxon>core chlorophytes</taxon>
        <taxon>Chlorodendrophyceae</taxon>
        <taxon>Chlorodendrales</taxon>
        <taxon>Chlorodendraceae</taxon>
        <taxon>Tetraselmis</taxon>
    </lineage>
</organism>
<name>A0A7S1X3V4_9CHLO</name>
<keyword evidence="6 8" id="KW-0472">Membrane</keyword>
<feature type="transmembrane region" description="Helical" evidence="8">
    <location>
        <begin position="139"/>
        <end position="162"/>
    </location>
</feature>
<dbReference type="AlphaFoldDB" id="A0A7S1X3V4"/>
<feature type="domain" description="Palmitoyltransferase DHHC" evidence="9">
    <location>
        <begin position="91"/>
        <end position="231"/>
    </location>
</feature>
<dbReference type="EMBL" id="HBGG01020014">
    <property type="protein sequence ID" value="CAD9208154.1"/>
    <property type="molecule type" value="Transcribed_RNA"/>
</dbReference>
<dbReference type="InterPro" id="IPR039859">
    <property type="entry name" value="PFA4/ZDH16/20/ERF2-like"/>
</dbReference>
<feature type="transmembrane region" description="Helical" evidence="8">
    <location>
        <begin position="6"/>
        <end position="31"/>
    </location>
</feature>
<dbReference type="GO" id="GO:0019706">
    <property type="term" value="F:protein-cysteine S-palmitoyltransferase activity"/>
    <property type="evidence" value="ECO:0007669"/>
    <property type="project" value="UniProtKB-EC"/>
</dbReference>
<evidence type="ECO:0000256" key="3">
    <source>
        <dbReference type="ARBA" id="ARBA00022679"/>
    </source>
</evidence>
<proteinExistence type="inferred from homology"/>
<feature type="transmembrane region" description="Helical" evidence="8">
    <location>
        <begin position="191"/>
        <end position="219"/>
    </location>
</feature>
<protein>
    <recommendedName>
        <fullName evidence="8">S-acyltransferase</fullName>
        <ecNumber evidence="8">2.3.1.225</ecNumber>
    </recommendedName>
    <alternativeName>
        <fullName evidence="8">Palmitoyltransferase</fullName>
    </alternativeName>
</protein>
<sequence>MSKMNFTVAGVLLTHAFIYGTVVACVVYPMFEYSVPGVMNVGVLSINTAMAIVCYILSVFTDPGKVPEGWACDPEDEQVVTQVKKKGGGVRFCQKCQLPKPPRCHHCRVCKRCVLRMDHHCPWVNNCIGHGNYKAFFLFLLYVTAALVHALVLLTMHAMQALQKNALKRKMRFNIRGRLVGEAAKSTGVDVWAFVQGVCFTVTFPLTIGLVLLLGWHVYLVVCNKTTIEYHEGVTAKIKAAKTGQAYKHPYDLGLCGNLHAVLGANLTQWMMPVPVAAEGDGLTFPSGIDVL</sequence>
<keyword evidence="5 8" id="KW-1133">Transmembrane helix</keyword>
<evidence type="ECO:0000256" key="5">
    <source>
        <dbReference type="ARBA" id="ARBA00022989"/>
    </source>
</evidence>
<evidence type="ECO:0000259" key="9">
    <source>
        <dbReference type="Pfam" id="PF01529"/>
    </source>
</evidence>
<keyword evidence="4 8" id="KW-0812">Transmembrane</keyword>
<dbReference type="Pfam" id="PF01529">
    <property type="entry name" value="DHHC"/>
    <property type="match status" value="1"/>
</dbReference>
<comment type="domain">
    <text evidence="8">The DHHC domain is required for palmitoyltransferase activity.</text>
</comment>
<evidence type="ECO:0000256" key="6">
    <source>
        <dbReference type="ARBA" id="ARBA00023136"/>
    </source>
</evidence>
<feature type="transmembrane region" description="Helical" evidence="8">
    <location>
        <begin position="38"/>
        <end position="60"/>
    </location>
</feature>
<dbReference type="PROSITE" id="PS51257">
    <property type="entry name" value="PROKAR_LIPOPROTEIN"/>
    <property type="match status" value="1"/>
</dbReference>
<dbReference type="InterPro" id="IPR001594">
    <property type="entry name" value="Palmitoyltrfase_DHHC"/>
</dbReference>
<gene>
    <name evidence="10" type="ORF">TCHU04912_LOCUS10391</name>
</gene>